<gene>
    <name evidence="1" type="ORF">PDENDC454_19413</name>
</gene>
<keyword evidence="2" id="KW-1185">Reference proteome</keyword>
<dbReference type="AlphaFoldDB" id="H3SK05"/>
<protein>
    <submittedName>
        <fullName evidence="1">Uncharacterized protein</fullName>
    </submittedName>
</protein>
<comment type="caution">
    <text evidence="1">The sequence shown here is derived from an EMBL/GenBank/DDBJ whole genome shotgun (WGS) entry which is preliminary data.</text>
</comment>
<evidence type="ECO:0000313" key="1">
    <source>
        <dbReference type="EMBL" id="EHQ60541.1"/>
    </source>
</evidence>
<reference evidence="1 2" key="1">
    <citation type="journal article" date="2012" name="J. Bacteriol.">
        <title>Genome Sequence of the Pattern-Forming Social Bacterium Paenibacillus dendritiformis C454 Chiral Morphotype.</title>
        <authorList>
            <person name="Sirota-Madi A."/>
            <person name="Olender T."/>
            <person name="Helman Y."/>
            <person name="Brainis I."/>
            <person name="Finkelshtein A."/>
            <person name="Roth D."/>
            <person name="Hagai E."/>
            <person name="Leshkowitz D."/>
            <person name="Brodsky L."/>
            <person name="Galatenko V."/>
            <person name="Nikolaev V."/>
            <person name="Gutnick D.L."/>
            <person name="Lancet D."/>
            <person name="Ben-Jacob E."/>
        </authorList>
    </citation>
    <scope>NUCLEOTIDE SEQUENCE [LARGE SCALE GENOMIC DNA]</scope>
    <source>
        <strain evidence="1 2">C454</strain>
    </source>
</reference>
<evidence type="ECO:0000313" key="2">
    <source>
        <dbReference type="Proteomes" id="UP000003900"/>
    </source>
</evidence>
<feature type="non-terminal residue" evidence="1">
    <location>
        <position position="59"/>
    </location>
</feature>
<organism evidence="1 2">
    <name type="scientific">Paenibacillus dendritiformis C454</name>
    <dbReference type="NCBI Taxonomy" id="1131935"/>
    <lineage>
        <taxon>Bacteria</taxon>
        <taxon>Bacillati</taxon>
        <taxon>Bacillota</taxon>
        <taxon>Bacilli</taxon>
        <taxon>Bacillales</taxon>
        <taxon>Paenibacillaceae</taxon>
        <taxon>Paenibacillus</taxon>
    </lineage>
</organism>
<name>H3SK05_9BACL</name>
<dbReference type="EMBL" id="AHKH01000064">
    <property type="protein sequence ID" value="EHQ60541.1"/>
    <property type="molecule type" value="Genomic_DNA"/>
</dbReference>
<dbReference type="Proteomes" id="UP000003900">
    <property type="component" value="Unassembled WGS sequence"/>
</dbReference>
<sequence length="59" mass="6410">MNILSFPIQCSGEETVLPVLACADLSDEGYIGDYIDNLLVSGLEHVEGIAAILQEFRLN</sequence>
<proteinExistence type="predicted"/>
<accession>H3SK05</accession>